<evidence type="ECO:0000256" key="1">
    <source>
        <dbReference type="SAM" id="SignalP"/>
    </source>
</evidence>
<accession>W9GQ66</accession>
<gene>
    <name evidence="2" type="ORF">N864_07105</name>
</gene>
<evidence type="ECO:0000313" key="3">
    <source>
        <dbReference type="Proteomes" id="UP000019494"/>
    </source>
</evidence>
<dbReference type="RefSeq" id="WP_034714324.1">
    <property type="nucleotide sequence ID" value="NZ_AWQS01000026.1"/>
</dbReference>
<dbReference type="OrthoDB" id="4866402at2"/>
<feature type="chain" id="PRO_5004923108" description="Oxidoreductase" evidence="1">
    <location>
        <begin position="25"/>
        <end position="307"/>
    </location>
</feature>
<sequence>MNQRFATAGLAAFLLADVALVALAMRPSGHHARADLPLNLPANVAGTTSPETPTPEAKVPRYNPAPLQRMIVALDAKHAWRATAGTCADGGALVQSTSDGGKTWTKGSSPVRAIVRVQPLQDSSGFIYGATKDCDLSEYVSADGARNWDGPRPVDGAWARHLTDDKVVITPQVGASRPCGDQSVVDLSRISATEAEVLCLDGGVKATNDGGASWTGEGSAPGALALSARNEDGSLATYAVRGSANCKGLEIVRVLKGKAEPEQTGCLATETPADPGTVSLSTTARSGWLSIGDQTWTSRDLKAWAKA</sequence>
<proteinExistence type="predicted"/>
<dbReference type="AlphaFoldDB" id="W9GQ66"/>
<dbReference type="Proteomes" id="UP000019494">
    <property type="component" value="Unassembled WGS sequence"/>
</dbReference>
<evidence type="ECO:0000313" key="2">
    <source>
        <dbReference type="EMBL" id="EWT06978.1"/>
    </source>
</evidence>
<keyword evidence="1" id="KW-0732">Signal</keyword>
<evidence type="ECO:0008006" key="4">
    <source>
        <dbReference type="Google" id="ProtNLM"/>
    </source>
</evidence>
<reference evidence="3" key="1">
    <citation type="submission" date="2013-08" db="EMBL/GenBank/DDBJ databases">
        <title>Intrasporangium oryzae NRRL B-24470.</title>
        <authorList>
            <person name="Liu H."/>
            <person name="Wang G."/>
        </authorList>
    </citation>
    <scope>NUCLEOTIDE SEQUENCE [LARGE SCALE GENOMIC DNA]</scope>
    <source>
        <strain evidence="3">Q5-1</strain>
    </source>
</reference>
<dbReference type="SUPFAM" id="SSF110296">
    <property type="entry name" value="Oligoxyloglucan reducing end-specific cellobiohydrolase"/>
    <property type="match status" value="1"/>
</dbReference>
<dbReference type="InterPro" id="IPR015943">
    <property type="entry name" value="WD40/YVTN_repeat-like_dom_sf"/>
</dbReference>
<comment type="caution">
    <text evidence="2">The sequence shown here is derived from an EMBL/GenBank/DDBJ whole genome shotgun (WGS) entry which is preliminary data.</text>
</comment>
<protein>
    <recommendedName>
        <fullName evidence="4">Oxidoreductase</fullName>
    </recommendedName>
</protein>
<name>W9GQ66_9MICO</name>
<keyword evidence="3" id="KW-1185">Reference proteome</keyword>
<feature type="signal peptide" evidence="1">
    <location>
        <begin position="1"/>
        <end position="24"/>
    </location>
</feature>
<organism evidence="2 3">
    <name type="scientific">Intrasporangium chromatireducens Q5-1</name>
    <dbReference type="NCBI Taxonomy" id="584657"/>
    <lineage>
        <taxon>Bacteria</taxon>
        <taxon>Bacillati</taxon>
        <taxon>Actinomycetota</taxon>
        <taxon>Actinomycetes</taxon>
        <taxon>Micrococcales</taxon>
        <taxon>Intrasporangiaceae</taxon>
        <taxon>Intrasporangium</taxon>
    </lineage>
</organism>
<dbReference type="Gene3D" id="2.130.10.10">
    <property type="entry name" value="YVTN repeat-like/Quinoprotein amine dehydrogenase"/>
    <property type="match status" value="1"/>
</dbReference>
<dbReference type="EMBL" id="AWQS01000026">
    <property type="protein sequence ID" value="EWT06978.1"/>
    <property type="molecule type" value="Genomic_DNA"/>
</dbReference>